<reference evidence="3 4" key="1">
    <citation type="submission" date="2024-09" db="EMBL/GenBank/DDBJ databases">
        <title>Floridaenema gen nov. (Aerosakkonemataceae, Aerosakkonematales ord. nov., Cyanobacteria) from benthic tropical and subtropical fresh waters, with the description of four new species.</title>
        <authorList>
            <person name="Moretto J.A."/>
            <person name="Berthold D.E."/>
            <person name="Lefler F.W."/>
            <person name="Huang I.-S."/>
            <person name="Laughinghouse H. IV."/>
        </authorList>
    </citation>
    <scope>NUCLEOTIDE SEQUENCE [LARGE SCALE GENOMIC DNA]</scope>
    <source>
        <strain evidence="3 4">BLCC-F50</strain>
    </source>
</reference>
<dbReference type="EMBL" id="JBHFNR010000199">
    <property type="protein sequence ID" value="MFB2896445.1"/>
    <property type="molecule type" value="Genomic_DNA"/>
</dbReference>
<keyword evidence="4" id="KW-1185">Reference proteome</keyword>
<accession>A0ABV4XXI8</accession>
<organism evidence="3 4">
    <name type="scientific">Floridaenema flaviceps BLCC-F50</name>
    <dbReference type="NCBI Taxonomy" id="3153642"/>
    <lineage>
        <taxon>Bacteria</taxon>
        <taxon>Bacillati</taxon>
        <taxon>Cyanobacteriota</taxon>
        <taxon>Cyanophyceae</taxon>
        <taxon>Oscillatoriophycideae</taxon>
        <taxon>Aerosakkonematales</taxon>
        <taxon>Aerosakkonemataceae</taxon>
        <taxon>Floridanema</taxon>
        <taxon>Floridanema flaviceps</taxon>
    </lineage>
</organism>
<gene>
    <name evidence="3" type="ORF">ACE1CI_26335</name>
</gene>
<feature type="region of interest" description="Disordered" evidence="1">
    <location>
        <begin position="94"/>
        <end position="127"/>
    </location>
</feature>
<evidence type="ECO:0000256" key="2">
    <source>
        <dbReference type="SAM" id="SignalP"/>
    </source>
</evidence>
<name>A0ABV4XXI8_9CYAN</name>
<evidence type="ECO:0000313" key="4">
    <source>
        <dbReference type="Proteomes" id="UP001576784"/>
    </source>
</evidence>
<keyword evidence="2" id="KW-0732">Signal</keyword>
<feature type="signal peptide" evidence="2">
    <location>
        <begin position="1"/>
        <end position="28"/>
    </location>
</feature>
<dbReference type="RefSeq" id="WP_413266073.1">
    <property type="nucleotide sequence ID" value="NZ_JBHFNR010000199.1"/>
</dbReference>
<sequence>MQVNNSLRQKSNWLGKATCLLLLTSTIAACENRTAENPNVNATPQATPTVVVTPTPTPTVVVTPTATPTVVVSPTPAPTTVVVTPSPVPANTIVATPVPQSPTAASRSAVTTPDTQISPTANPAAAPSEPITDVAVIANTSDRQSILNRQVQLTNVRVQNVNGDRTFWIGQPNGQPVFVVLEPKLDNGSAENKIVIKRGQTLNLTGVLRPVPSTQQAQQQWGLSPAEAKTLQNQALYLQAGQVQFQ</sequence>
<proteinExistence type="predicted"/>
<comment type="caution">
    <text evidence="3">The sequence shown here is derived from an EMBL/GenBank/DDBJ whole genome shotgun (WGS) entry which is preliminary data.</text>
</comment>
<protein>
    <submittedName>
        <fullName evidence="3">Uncharacterized protein</fullName>
    </submittedName>
</protein>
<evidence type="ECO:0000313" key="3">
    <source>
        <dbReference type="EMBL" id="MFB2896445.1"/>
    </source>
</evidence>
<feature type="compositionally biased region" description="Polar residues" evidence="1">
    <location>
        <begin position="101"/>
        <end position="121"/>
    </location>
</feature>
<feature type="chain" id="PRO_5045925758" evidence="2">
    <location>
        <begin position="29"/>
        <end position="246"/>
    </location>
</feature>
<evidence type="ECO:0000256" key="1">
    <source>
        <dbReference type="SAM" id="MobiDB-lite"/>
    </source>
</evidence>
<dbReference type="Proteomes" id="UP001576784">
    <property type="component" value="Unassembled WGS sequence"/>
</dbReference>